<evidence type="ECO:0000256" key="1">
    <source>
        <dbReference type="SAM" id="MobiDB-lite"/>
    </source>
</evidence>
<evidence type="ECO:0000313" key="2">
    <source>
        <dbReference type="EMBL" id="WFD04669.1"/>
    </source>
</evidence>
<dbReference type="AlphaFoldDB" id="A0AAF0IUT7"/>
<evidence type="ECO:0008006" key="4">
    <source>
        <dbReference type="Google" id="ProtNLM"/>
    </source>
</evidence>
<feature type="compositionally biased region" description="Low complexity" evidence="1">
    <location>
        <begin position="17"/>
        <end position="42"/>
    </location>
</feature>
<dbReference type="GO" id="GO:0070034">
    <property type="term" value="F:telomerase RNA binding"/>
    <property type="evidence" value="ECO:0007669"/>
    <property type="project" value="TreeGrafter"/>
</dbReference>
<dbReference type="GO" id="GO:0005697">
    <property type="term" value="C:telomerase holoenzyme complex"/>
    <property type="evidence" value="ECO:0007669"/>
    <property type="project" value="TreeGrafter"/>
</dbReference>
<dbReference type="SUPFAM" id="SSF48452">
    <property type="entry name" value="TPR-like"/>
    <property type="match status" value="1"/>
</dbReference>
<dbReference type="GO" id="GO:0042162">
    <property type="term" value="F:telomeric DNA binding"/>
    <property type="evidence" value="ECO:0007669"/>
    <property type="project" value="TreeGrafter"/>
</dbReference>
<feature type="region of interest" description="Disordered" evidence="1">
    <location>
        <begin position="289"/>
        <end position="308"/>
    </location>
</feature>
<keyword evidence="3" id="KW-1185">Reference proteome</keyword>
<accession>A0AAF0IUT7</accession>
<dbReference type="Proteomes" id="UP001214603">
    <property type="component" value="Chromosome 9"/>
</dbReference>
<dbReference type="Gene3D" id="1.25.40.10">
    <property type="entry name" value="Tetratricopeptide repeat domain"/>
    <property type="match status" value="1"/>
</dbReference>
<dbReference type="InterPro" id="IPR045153">
    <property type="entry name" value="Est1/Ebs1-like"/>
</dbReference>
<gene>
    <name evidence="2" type="ORF">MOBT1_003383</name>
</gene>
<dbReference type="GO" id="GO:0000184">
    <property type="term" value="P:nuclear-transcribed mRNA catabolic process, nonsense-mediated decay"/>
    <property type="evidence" value="ECO:0007669"/>
    <property type="project" value="TreeGrafter"/>
</dbReference>
<feature type="compositionally biased region" description="Low complexity" evidence="1">
    <location>
        <begin position="53"/>
        <end position="67"/>
    </location>
</feature>
<dbReference type="EMBL" id="CP119942">
    <property type="protein sequence ID" value="WFD04669.1"/>
    <property type="molecule type" value="Genomic_DNA"/>
</dbReference>
<organism evidence="2 3">
    <name type="scientific">Malassezia obtusa</name>
    <dbReference type="NCBI Taxonomy" id="76774"/>
    <lineage>
        <taxon>Eukaryota</taxon>
        <taxon>Fungi</taxon>
        <taxon>Dikarya</taxon>
        <taxon>Basidiomycota</taxon>
        <taxon>Ustilaginomycotina</taxon>
        <taxon>Malasseziomycetes</taxon>
        <taxon>Malasseziales</taxon>
        <taxon>Malasseziaceae</taxon>
        <taxon>Malassezia</taxon>
    </lineage>
</organism>
<proteinExistence type="predicted"/>
<dbReference type="PANTHER" id="PTHR15696">
    <property type="entry name" value="SMG-7 SUPPRESSOR WITH MORPHOLOGICAL EFFECT ON GENITALIA PROTEIN 7"/>
    <property type="match status" value="1"/>
</dbReference>
<feature type="region of interest" description="Disordered" evidence="1">
    <location>
        <begin position="1"/>
        <end position="119"/>
    </location>
</feature>
<protein>
    <recommendedName>
        <fullName evidence="4">Protein SMG7</fullName>
    </recommendedName>
</protein>
<dbReference type="PANTHER" id="PTHR15696:SF0">
    <property type="entry name" value="TELOMERASE-BINDING PROTEIN EST1A"/>
    <property type="match status" value="1"/>
</dbReference>
<reference evidence="2" key="1">
    <citation type="submission" date="2023-03" db="EMBL/GenBank/DDBJ databases">
        <title>Mating type loci evolution in Malassezia.</title>
        <authorList>
            <person name="Coelho M.A."/>
        </authorList>
    </citation>
    <scope>NUCLEOTIDE SEQUENCE</scope>
    <source>
        <strain evidence="2">CBS 7876</strain>
    </source>
</reference>
<feature type="compositionally biased region" description="Pro residues" evidence="1">
    <location>
        <begin position="69"/>
        <end position="80"/>
    </location>
</feature>
<feature type="compositionally biased region" description="Basic and acidic residues" evidence="1">
    <location>
        <begin position="1"/>
        <end position="11"/>
    </location>
</feature>
<dbReference type="InterPro" id="IPR011990">
    <property type="entry name" value="TPR-like_helical_dom_sf"/>
</dbReference>
<sequence>MPDSDGAHDRGAPLPIRSVPAHARAPAACAASHSPDVAAAVHRPPDPAPRPPSAAGGAAGPSAGAPGEVPLPPRRSPPPRGLLFLDTTAPAAAPPSRAPPPPRRRGGSDAGAQRSRRQRLVHDVHRLCSDLDTLEARMDVLARTDALALYETQKQFLNVSLTLLERLEDAIRTGHARQLPEVHTVLRRTWRTGVERVLEALYTMLAHASSVPAPGAPGVADGVAALAPRFVLLDVLESVLCHTYALCACLYEMATELRVRRACVEWLGDVACRQLAFLHVLHAARTDAPAPSDEVRGRTYRRRSGAPADTPRHRVVLREEFGAWQATAYAWYGLATRDTPDEGHLYTALAQLAGGDDLYALYFYCKSLEVVHPSPDARALMLGFFGDAAQAHRARPDASLAELLVHLHGRLVTRTALDSVAPLLERVAAHLAARGAAHAYAGTRYWMMLALACVSALFEYGRADAYVDRRLLGAYRTPSSARLFSEPSVARLGARLAAPAARGSDGAPGGCAAAALAAGVPPATAHALHLLVQLVHSAAHMQHEALDNPVAHINSPTAFLVVVLSALHILALRAAESSAARTLLDVLRVHFPWATLEAYARADVLGAPTDAACLAQQARAALPEDWCLCGVAWNTHHPLLAPPIPRAGAPPAPAPAPAPACAGRGPFVFSSETHMFADWGAMARHFASLKTHSYLSAYVQDPDLQELLRVRHARFHLLVAALLDAAGPKSSAGAA</sequence>
<evidence type="ECO:0000313" key="3">
    <source>
        <dbReference type="Proteomes" id="UP001214603"/>
    </source>
</evidence>
<name>A0AAF0IUT7_9BASI</name>
<feature type="compositionally biased region" description="Pro residues" evidence="1">
    <location>
        <begin position="92"/>
        <end position="101"/>
    </location>
</feature>